<accession>A0A833LXU5</accession>
<feature type="transmembrane region" description="Helical" evidence="1">
    <location>
        <begin position="389"/>
        <end position="407"/>
    </location>
</feature>
<evidence type="ECO:0000313" key="2">
    <source>
        <dbReference type="EMBL" id="KAB2933623.1"/>
    </source>
</evidence>
<keyword evidence="1" id="KW-0812">Transmembrane</keyword>
<feature type="transmembrane region" description="Helical" evidence="1">
    <location>
        <begin position="309"/>
        <end position="330"/>
    </location>
</feature>
<reference evidence="2 3" key="1">
    <citation type="submission" date="2019-10" db="EMBL/GenBank/DDBJ databases">
        <title>Extracellular Electron Transfer in a Candidatus Methanoperedens spp. Enrichment Culture.</title>
        <authorList>
            <person name="Berger S."/>
            <person name="Rangel Shaw D."/>
            <person name="Berben T."/>
            <person name="In 'T Zandt M."/>
            <person name="Frank J."/>
            <person name="Reimann J."/>
            <person name="Jetten M.S.M."/>
            <person name="Welte C.U."/>
        </authorList>
    </citation>
    <scope>NUCLEOTIDE SEQUENCE [LARGE SCALE GENOMIC DNA]</scope>
    <source>
        <strain evidence="2">SB12</strain>
    </source>
</reference>
<dbReference type="GO" id="GO:0005886">
    <property type="term" value="C:plasma membrane"/>
    <property type="evidence" value="ECO:0007669"/>
    <property type="project" value="TreeGrafter"/>
</dbReference>
<keyword evidence="1" id="KW-1133">Transmembrane helix</keyword>
<dbReference type="NCBIfam" id="NF008712">
    <property type="entry name" value="PRK11715.1-1"/>
    <property type="match status" value="1"/>
</dbReference>
<gene>
    <name evidence="2" type="primary">creD</name>
    <name evidence="2" type="ORF">F9K24_07205</name>
</gene>
<evidence type="ECO:0000313" key="3">
    <source>
        <dbReference type="Proteomes" id="UP000460298"/>
    </source>
</evidence>
<dbReference type="Pfam" id="PF06123">
    <property type="entry name" value="CreD"/>
    <property type="match status" value="1"/>
</dbReference>
<keyword evidence="1" id="KW-0472">Membrane</keyword>
<dbReference type="PIRSF" id="PIRSF004548">
    <property type="entry name" value="CreD"/>
    <property type="match status" value="1"/>
</dbReference>
<proteinExistence type="predicted"/>
<name>A0A833LXU5_9LEPT</name>
<dbReference type="AlphaFoldDB" id="A0A833LXU5"/>
<dbReference type="PANTHER" id="PTHR30092:SF0">
    <property type="entry name" value="INNER MEMBRANE PROTEIN CRED"/>
    <property type="match status" value="1"/>
</dbReference>
<feature type="transmembrane region" description="Helical" evidence="1">
    <location>
        <begin position="12"/>
        <end position="33"/>
    </location>
</feature>
<dbReference type="Proteomes" id="UP000460298">
    <property type="component" value="Unassembled WGS sequence"/>
</dbReference>
<protein>
    <submittedName>
        <fullName evidence="2">Cell envelope integrity protein CreD</fullName>
    </submittedName>
</protein>
<comment type="caution">
    <text evidence="2">The sequence shown here is derived from an EMBL/GenBank/DDBJ whole genome shotgun (WGS) entry which is preliminary data.</text>
</comment>
<evidence type="ECO:0000256" key="1">
    <source>
        <dbReference type="SAM" id="Phobius"/>
    </source>
</evidence>
<feature type="transmembrane region" description="Helical" evidence="1">
    <location>
        <begin position="413"/>
        <end position="432"/>
    </location>
</feature>
<dbReference type="PANTHER" id="PTHR30092">
    <property type="entry name" value="INNER MEMBRANE PROTEIN CRED"/>
    <property type="match status" value="1"/>
</dbReference>
<feature type="transmembrane region" description="Helical" evidence="1">
    <location>
        <begin position="361"/>
        <end position="382"/>
    </location>
</feature>
<dbReference type="EMBL" id="WBUI01000005">
    <property type="protein sequence ID" value="KAB2933623.1"/>
    <property type="molecule type" value="Genomic_DNA"/>
</dbReference>
<organism evidence="2 3">
    <name type="scientific">Leptonema illini</name>
    <dbReference type="NCBI Taxonomy" id="183"/>
    <lineage>
        <taxon>Bacteria</taxon>
        <taxon>Pseudomonadati</taxon>
        <taxon>Spirochaetota</taxon>
        <taxon>Spirochaetia</taxon>
        <taxon>Leptospirales</taxon>
        <taxon>Leptospiraceae</taxon>
        <taxon>Leptonema</taxon>
    </lineage>
</organism>
<dbReference type="InterPro" id="IPR010364">
    <property type="entry name" value="Uncharacterised_IM_CreD"/>
</dbReference>
<sequence>MTDFQSRIGFSPMWKIFSIGVLILVLLIPLMMVRSLIDERSIRYDEAVADISSRWGNEQSFSGPMIVVPYTEVVSRDKNGPVYAYRSAYFLPEDLKIDGALEAEKRKISIYEAVLYSVNLKVQGVFRLPTEASLRAASGGEITKIHWDRAFAVIGISDTRGIKQDLAFEWDGARRSFLPGTNRSQLFTTGLHSAIHLDGKGGTAPFKFNLQLLGSRSLSFTPIGKSTNVKLEGGWGDPGFTGALLPEPRTITDNHFTAEWNASYYGRSYGQILIDPEADASGAISASSFGFQLIQTVDHYQKSERAAKYGILFLLLTFTAFFLFEIYTGLRLHPLQYLMVGSAMVVFYLLFVSLSEHVVFVVAYLIAALATTGLISAYAAVILRSRKRAGILAGLLAALYSYLYVVMTSEDSALLLGSIALFGFLSLVMYLTRKIDWYAMGKAAPAGALK</sequence>